<dbReference type="SUPFAM" id="SSF103473">
    <property type="entry name" value="MFS general substrate transporter"/>
    <property type="match status" value="1"/>
</dbReference>
<evidence type="ECO:0000256" key="6">
    <source>
        <dbReference type="ARBA" id="ARBA00023136"/>
    </source>
</evidence>
<feature type="transmembrane region" description="Helical" evidence="8">
    <location>
        <begin position="219"/>
        <end position="241"/>
    </location>
</feature>
<feature type="transmembrane region" description="Helical" evidence="8">
    <location>
        <begin position="477"/>
        <end position="496"/>
    </location>
</feature>
<dbReference type="EMBL" id="FR796427">
    <property type="protein sequence ID" value="CAJ08145.1"/>
    <property type="molecule type" value="Genomic_DNA"/>
</dbReference>
<feature type="region of interest" description="Disordered" evidence="7">
    <location>
        <begin position="30"/>
        <end position="49"/>
    </location>
</feature>
<dbReference type="PANTHER" id="PTHR31585">
    <property type="entry name" value="FOLATE-BIOPTERIN TRANSPORTER 1, CHLOROPLASTIC"/>
    <property type="match status" value="1"/>
</dbReference>
<dbReference type="KEGG" id="lma:LMJF_31_0040"/>
<evidence type="ECO:0000256" key="4">
    <source>
        <dbReference type="ARBA" id="ARBA00022692"/>
    </source>
</evidence>
<name>Q4Q6R0_LEIMA</name>
<dbReference type="AlphaFoldDB" id="Q4Q6R0"/>
<gene>
    <name evidence="9" type="ORF">LMJF_31_0040</name>
</gene>
<evidence type="ECO:0000313" key="9">
    <source>
        <dbReference type="EMBL" id="CAJ08145.1"/>
    </source>
</evidence>
<evidence type="ECO:0000256" key="5">
    <source>
        <dbReference type="ARBA" id="ARBA00022989"/>
    </source>
</evidence>
<feature type="region of interest" description="Disordered" evidence="7">
    <location>
        <begin position="570"/>
        <end position="594"/>
    </location>
</feature>
<feature type="compositionally biased region" description="Basic and acidic residues" evidence="7">
    <location>
        <begin position="570"/>
        <end position="580"/>
    </location>
</feature>
<dbReference type="Pfam" id="PF03092">
    <property type="entry name" value="BT1"/>
    <property type="match status" value="1"/>
</dbReference>
<evidence type="ECO:0000313" key="10">
    <source>
        <dbReference type="Proteomes" id="UP000000542"/>
    </source>
</evidence>
<keyword evidence="6 8" id="KW-0472">Membrane</keyword>
<proteinExistence type="inferred from homology"/>
<dbReference type="InterPro" id="IPR039309">
    <property type="entry name" value="BT1"/>
</dbReference>
<feature type="transmembrane region" description="Helical" evidence="8">
    <location>
        <begin position="433"/>
        <end position="457"/>
    </location>
</feature>
<feature type="transmembrane region" description="Helical" evidence="8">
    <location>
        <begin position="356"/>
        <end position="373"/>
    </location>
</feature>
<dbReference type="eggNOG" id="ENOG502SJ8B">
    <property type="taxonomic scope" value="Eukaryota"/>
</dbReference>
<dbReference type="VEuPathDB" id="TriTrypDB:LMJLV39_310005300"/>
<dbReference type="Proteomes" id="UP000000542">
    <property type="component" value="Chromosome 31"/>
</dbReference>
<evidence type="ECO:0000256" key="1">
    <source>
        <dbReference type="ARBA" id="ARBA00004141"/>
    </source>
</evidence>
<dbReference type="VEuPathDB" id="TriTrypDB:LMJSD75_310005300"/>
<dbReference type="InParanoid" id="Q4Q6R0"/>
<evidence type="ECO:0000256" key="2">
    <source>
        <dbReference type="ARBA" id="ARBA00007015"/>
    </source>
</evidence>
<feature type="transmembrane region" description="Helical" evidence="8">
    <location>
        <begin position="294"/>
        <end position="316"/>
    </location>
</feature>
<dbReference type="PANTHER" id="PTHR31585:SF0">
    <property type="entry name" value="FOLATE-BIOPTERIN TRANSPORTER 1, CHLOROPLASTIC"/>
    <property type="match status" value="1"/>
</dbReference>
<reference evidence="9 10" key="1">
    <citation type="journal article" date="2005" name="Science">
        <title>The genome of the kinetoplastid parasite, Leishmania major.</title>
        <authorList>
            <person name="Ivens A.C."/>
            <person name="Peacock C.S."/>
            <person name="Worthey E.A."/>
            <person name="Murphy L."/>
            <person name="Aggarwal G."/>
            <person name="Berriman M."/>
            <person name="Sisk E."/>
            <person name="Rajandream M.A."/>
            <person name="Adlem E."/>
            <person name="Aert R."/>
            <person name="Anupama A."/>
            <person name="Apostolou Z."/>
            <person name="Attipoe P."/>
            <person name="Bason N."/>
            <person name="Bauser C."/>
            <person name="Beck A."/>
            <person name="Beverley S.M."/>
            <person name="Bianchettin G."/>
            <person name="Borzym K."/>
            <person name="Bothe G."/>
            <person name="Bruschi C.V."/>
            <person name="Collins M."/>
            <person name="Cadag E."/>
            <person name="Ciarloni L."/>
            <person name="Clayton C."/>
            <person name="Coulson R.M."/>
            <person name="Cronin A."/>
            <person name="Cruz A.K."/>
            <person name="Davies R.M."/>
            <person name="De Gaudenzi J."/>
            <person name="Dobson D.E."/>
            <person name="Duesterhoeft A."/>
            <person name="Fazelina G."/>
            <person name="Fosker N."/>
            <person name="Frasch A.C."/>
            <person name="Fraser A."/>
            <person name="Fuchs M."/>
            <person name="Gabel C."/>
            <person name="Goble A."/>
            <person name="Goffeau A."/>
            <person name="Harris D."/>
            <person name="Hertz-Fowler C."/>
            <person name="Hilbert H."/>
            <person name="Horn D."/>
            <person name="Huang Y."/>
            <person name="Klages S."/>
            <person name="Knights A."/>
            <person name="Kube M."/>
            <person name="Larke N."/>
            <person name="Litvin L."/>
            <person name="Lord A."/>
            <person name="Louie T."/>
            <person name="Marra M."/>
            <person name="Masuy D."/>
            <person name="Matthews K."/>
            <person name="Michaeli S."/>
            <person name="Mottram J.C."/>
            <person name="Muller-Auer S."/>
            <person name="Munden H."/>
            <person name="Nelson S."/>
            <person name="Norbertczak H."/>
            <person name="Oliver K."/>
            <person name="O'neil S."/>
            <person name="Pentony M."/>
            <person name="Pohl T.M."/>
            <person name="Price C."/>
            <person name="Purnelle B."/>
            <person name="Quail M.A."/>
            <person name="Rabbinowitsch E."/>
            <person name="Reinhardt R."/>
            <person name="Rieger M."/>
            <person name="Rinta J."/>
            <person name="Robben J."/>
            <person name="Robertson L."/>
            <person name="Ruiz J.C."/>
            <person name="Rutter S."/>
            <person name="Saunders D."/>
            <person name="Schafer M."/>
            <person name="Schein J."/>
            <person name="Schwartz D.C."/>
            <person name="Seeger K."/>
            <person name="Seyler A."/>
            <person name="Sharp S."/>
            <person name="Shin H."/>
            <person name="Sivam D."/>
            <person name="Squares R."/>
            <person name="Squares S."/>
            <person name="Tosato V."/>
            <person name="Vogt C."/>
            <person name="Volckaert G."/>
            <person name="Wambutt R."/>
            <person name="Warren T."/>
            <person name="Wedler H."/>
            <person name="Woodward J."/>
            <person name="Zhou S."/>
            <person name="Zimmermann W."/>
            <person name="Smith D.F."/>
            <person name="Blackwell J.M."/>
            <person name="Stuart K.D."/>
            <person name="Barrell B."/>
            <person name="Myler P.J."/>
        </authorList>
    </citation>
    <scope>NUCLEOTIDE SEQUENCE [LARGE SCALE GENOMIC DNA]</scope>
    <source>
        <strain evidence="10">MHOM/IL/81/Friedlin</strain>
    </source>
</reference>
<dbReference type="GO" id="GO:0016020">
    <property type="term" value="C:membrane"/>
    <property type="evidence" value="ECO:0007669"/>
    <property type="project" value="UniProtKB-SubCell"/>
</dbReference>
<keyword evidence="10" id="KW-1185">Reference proteome</keyword>
<comment type="similarity">
    <text evidence="2">Belongs to the major facilitator superfamily. Folate-biopterin transporter (TC 2.A.71) family.</text>
</comment>
<dbReference type="InterPro" id="IPR036259">
    <property type="entry name" value="MFS_trans_sf"/>
</dbReference>
<keyword evidence="4 8" id="KW-0812">Transmembrane</keyword>
<dbReference type="HOGENOM" id="CLU_446538_0_0_1"/>
<dbReference type="OMA" id="AYALWMY"/>
<dbReference type="GO" id="GO:0008517">
    <property type="term" value="F:folic acid transmembrane transporter activity"/>
    <property type="evidence" value="ECO:0000318"/>
    <property type="project" value="GO_Central"/>
</dbReference>
<protein>
    <submittedName>
        <fullName evidence="9">Uncharacterized protein</fullName>
    </submittedName>
</protein>
<feature type="transmembrane region" description="Helical" evidence="8">
    <location>
        <begin position="508"/>
        <end position="529"/>
    </location>
</feature>
<accession>Q4Q6R0</accession>
<keyword evidence="5 8" id="KW-1133">Transmembrane helix</keyword>
<dbReference type="RefSeq" id="XP_001684988.1">
    <property type="nucleotide sequence ID" value="XM_001684936.1"/>
</dbReference>
<sequence length="612" mass="68535">MGCCLHANGPAQFPHILRATALALNSSNTNSLPPPFPPTSTAFSGPSRFSHTRTLSLASHGTTTLSNMSHRKSQRENDERRPRPTSSDNGAAAEKSWMSSYWDNLMNEEMDVSHVPIFLPWRIGLFLLTSTITQNMNYVLGSFATTNYFSWTTAQQKQFYSLCYNMLYLGPVFGLIVDLVRVGRERFRPVIIIACIINAIVCFVCFATKNIENQYSSMLVLAWIMQVATMFIYMPMNAVVINYGNRLVESSHETSARIGGLMSQAMVWRTAGSLLQTIFYQCAYGDAMKPHVNYRWMCLIAGICCCVLIPQVLFLTKRYYYTDYRRAALRTSEPVVFYRNTLNMGKQAISTRKEAFGGRFMFILCFTFIYFMLPDALYNTKFSFEYQYTEAFSLGLRQANSILGSLGALLGALAYALWMYFAQHTEASHGRMFRANPFIICLAGCSAWAFGTFFHFWGVMGSTNGKFNYKVFIPIESVVVSACLRFAFMPTLSLAAMQAPRFYETAAFQLYSVSVSGAGVVSSAVTAAFMSSLGVTEVTGYWKALPLFMLFQFVPMVIAPTLPKFREDETLPAAGEKDESLDADQAQGREPSTYSIELADVRVACGPETETK</sequence>
<dbReference type="GeneID" id="5653933"/>
<organism evidence="9 10">
    <name type="scientific">Leishmania major</name>
    <dbReference type="NCBI Taxonomy" id="5664"/>
    <lineage>
        <taxon>Eukaryota</taxon>
        <taxon>Discoba</taxon>
        <taxon>Euglenozoa</taxon>
        <taxon>Kinetoplastea</taxon>
        <taxon>Metakinetoplastina</taxon>
        <taxon>Trypanosomatida</taxon>
        <taxon>Trypanosomatidae</taxon>
        <taxon>Leishmaniinae</taxon>
        <taxon>Leishmania</taxon>
    </lineage>
</organism>
<dbReference type="VEuPathDB" id="TriTrypDB:LmjF.31.0040"/>
<feature type="transmembrane region" description="Helical" evidence="8">
    <location>
        <begin position="402"/>
        <end position="421"/>
    </location>
</feature>
<dbReference type="VEuPathDB" id="TriTrypDB:LMJFC_310005500"/>
<evidence type="ECO:0000256" key="7">
    <source>
        <dbReference type="SAM" id="MobiDB-lite"/>
    </source>
</evidence>
<feature type="transmembrane region" description="Helical" evidence="8">
    <location>
        <begin position="541"/>
        <end position="562"/>
    </location>
</feature>
<comment type="subcellular location">
    <subcellularLocation>
        <location evidence="1">Membrane</location>
        <topology evidence="1">Multi-pass membrane protein</topology>
    </subcellularLocation>
</comment>
<dbReference type="Gene3D" id="1.20.1250.20">
    <property type="entry name" value="MFS general substrate transporter like domains"/>
    <property type="match status" value="1"/>
</dbReference>
<feature type="transmembrane region" description="Helical" evidence="8">
    <location>
        <begin position="189"/>
        <end position="207"/>
    </location>
</feature>
<feature type="transmembrane region" description="Helical" evidence="8">
    <location>
        <begin position="159"/>
        <end position="177"/>
    </location>
</feature>
<keyword evidence="3" id="KW-0813">Transport</keyword>
<evidence type="ECO:0000256" key="8">
    <source>
        <dbReference type="SAM" id="Phobius"/>
    </source>
</evidence>
<evidence type="ECO:0000256" key="3">
    <source>
        <dbReference type="ARBA" id="ARBA00022448"/>
    </source>
</evidence>
<reference evidence="9 10" key="2">
    <citation type="journal article" date="2011" name="Genome Res.">
        <title>Chromosome and gene copy number variation allow major structural change between species and strains of Leishmania.</title>
        <authorList>
            <person name="Rogers M.B."/>
            <person name="Hilley J.D."/>
            <person name="Dickens N.J."/>
            <person name="Wilkes J."/>
            <person name="Bates P.A."/>
            <person name="Depledge D.P."/>
            <person name="Harris D."/>
            <person name="Her Y."/>
            <person name="Herzyk P."/>
            <person name="Imamura H."/>
            <person name="Otto T.D."/>
            <person name="Sanders M."/>
            <person name="Seeger K."/>
            <person name="Dujardin J.C."/>
            <person name="Berriman M."/>
            <person name="Smith D.F."/>
            <person name="Hertz-Fowler C."/>
            <person name="Mottram J.C."/>
        </authorList>
    </citation>
    <scope>NUCLEOTIDE SEQUENCE [LARGE SCALE GENOMIC DNA]</scope>
    <source>
        <strain evidence="10">MHOM/IL/81/Friedlin</strain>
    </source>
</reference>
<dbReference type="GO" id="GO:0098838">
    <property type="term" value="P:folate transmembrane transport"/>
    <property type="evidence" value="ECO:0000318"/>
    <property type="project" value="GO_Central"/>
</dbReference>
<feature type="region of interest" description="Disordered" evidence="7">
    <location>
        <begin position="60"/>
        <end position="92"/>
    </location>
</feature>